<dbReference type="InterPro" id="IPR050297">
    <property type="entry name" value="LipidA_mod_glycosyltrf_83"/>
</dbReference>
<feature type="domain" description="Glycosyltransferase RgtA/B/C/D-like" evidence="9">
    <location>
        <begin position="77"/>
        <end position="242"/>
    </location>
</feature>
<evidence type="ECO:0000256" key="3">
    <source>
        <dbReference type="ARBA" id="ARBA00022676"/>
    </source>
</evidence>
<dbReference type="RefSeq" id="WP_223174519.1">
    <property type="nucleotide sequence ID" value="NZ_FMYT01000012.1"/>
</dbReference>
<dbReference type="EMBL" id="SOAA01000017">
    <property type="protein sequence ID" value="TDS29528.1"/>
    <property type="molecule type" value="Genomic_DNA"/>
</dbReference>
<feature type="transmembrane region" description="Helical" evidence="8">
    <location>
        <begin position="292"/>
        <end position="313"/>
    </location>
</feature>
<dbReference type="Proteomes" id="UP000247389">
    <property type="component" value="Unassembled WGS sequence"/>
</dbReference>
<dbReference type="Proteomes" id="UP000295758">
    <property type="component" value="Unassembled WGS sequence"/>
</dbReference>
<evidence type="ECO:0000313" key="17">
    <source>
        <dbReference type="Proteomes" id="UP000199519"/>
    </source>
</evidence>
<protein>
    <submittedName>
        <fullName evidence="11">Dolichyl-phosphate-mannose-protein mannosyltransferase</fullName>
    </submittedName>
</protein>
<keyword evidence="6 8" id="KW-1133">Transmembrane helix</keyword>
<evidence type="ECO:0000313" key="14">
    <source>
        <dbReference type="EMBL" id="TDS29528.1"/>
    </source>
</evidence>
<evidence type="ECO:0000313" key="16">
    <source>
        <dbReference type="Proteomes" id="UP000198612"/>
    </source>
</evidence>
<evidence type="ECO:0000259" key="9">
    <source>
        <dbReference type="Pfam" id="PF13231"/>
    </source>
</evidence>
<reference evidence="14 20" key="3">
    <citation type="submission" date="2019-03" db="EMBL/GenBank/DDBJ databases">
        <title>Deep subsurface shale carbon reservoir microbial communities from Ohio and West Virginia, USA.</title>
        <authorList>
            <person name="Wrighton K."/>
        </authorList>
    </citation>
    <scope>NUCLEOTIDE SEQUENCE [LARGE SCALE GENOMIC DNA]</scope>
    <source>
        <strain evidence="14 20">UTICA-S4D12</strain>
    </source>
</reference>
<sequence length="543" mass="63486">MYMYNSIKNKFNKIKASHLILLFFIINIFFLTNFPFIHSDEAWLSGLSRQIMQTENLASTESFFDLLPRHPHAVKIFFHLLQIIFIKLFDYQIFTFRLISLVAGSVSLYIFYKISFLITNSKKLSLSALIILAADIHFIYSSHLARQEIILVLFFLSVFYYFLKNIDSKNADNYYLKSGHSVQKDFILGLILGLSIGFHPNAFIISMPLILIYSWNLIFNQKTTFKNYLSFGAALTITALLFIYLSFQFDPNFISNYSSYGARLGVLDSFLIKLENLKAFYLKLFYRVSGTYYIPPIKFQLIFFTAVITVSIIKSIFSRFKKDRINIYLLLTLLGLNLGYLIIGRYNQTSIIFILPAAYLIFINMIKNLNPKFRGSLVLILIIILLLNTGFTIIKDSHYNYQDYLHQIAEVVPQEARVLANLNTDYYFENGSLYDYRNLEYLEENKLSFADYINKNKIEYIIYPEEMDFIYNSRPSWNILYGNLYPYYSEMQQFLKQKTKLIKIFSSSTYGMRIVRKIGQKDWSVKIYKVNSAAGSEAVQKAD</sequence>
<dbReference type="EMBL" id="QICM01000023">
    <property type="protein sequence ID" value="PXV63474.1"/>
    <property type="molecule type" value="Genomic_DNA"/>
</dbReference>
<gene>
    <name evidence="14" type="ORF">BY453_11715</name>
    <name evidence="15" type="ORF">C7954_11468</name>
    <name evidence="10" type="ORF">C8C78_12315</name>
    <name evidence="11" type="ORF">SAMN04488597_11216</name>
    <name evidence="12" type="ORF">SAMN04488598_11451</name>
    <name evidence="13" type="ORF">SAMN04515652_11451</name>
</gene>
<evidence type="ECO:0000256" key="1">
    <source>
        <dbReference type="ARBA" id="ARBA00004651"/>
    </source>
</evidence>
<keyword evidence="2" id="KW-1003">Cell membrane</keyword>
<dbReference type="EMBL" id="SOEF01000014">
    <property type="protein sequence ID" value="TDX43773.1"/>
    <property type="molecule type" value="Genomic_DNA"/>
</dbReference>
<reference evidence="16 17" key="1">
    <citation type="submission" date="2016-10" db="EMBL/GenBank/DDBJ databases">
        <authorList>
            <person name="Varghese N."/>
            <person name="Submissions S."/>
        </authorList>
    </citation>
    <scope>NUCLEOTIDE SEQUENCE [LARGE SCALE GENOMIC DNA]</scope>
    <source>
        <strain evidence="11 21">WG10</strain>
        <strain evidence="12 17">WG2</strain>
        <strain evidence="13 16">WG5</strain>
    </source>
</reference>
<dbReference type="Proteomes" id="UP000324896">
    <property type="component" value="Unassembled WGS sequence"/>
</dbReference>
<dbReference type="EMBL" id="FMYT01000012">
    <property type="protein sequence ID" value="SDC70187.1"/>
    <property type="molecule type" value="Genomic_DNA"/>
</dbReference>
<feature type="transmembrane region" description="Helical" evidence="8">
    <location>
        <begin position="96"/>
        <end position="118"/>
    </location>
</feature>
<dbReference type="PANTHER" id="PTHR33908:SF11">
    <property type="entry name" value="MEMBRANE PROTEIN"/>
    <property type="match status" value="1"/>
</dbReference>
<keyword evidence="3 11" id="KW-0328">Glycosyltransferase</keyword>
<keyword evidence="17" id="KW-1185">Reference proteome</keyword>
<dbReference type="GO" id="GO:0005886">
    <property type="term" value="C:plasma membrane"/>
    <property type="evidence" value="ECO:0007669"/>
    <property type="project" value="UniProtKB-SubCell"/>
</dbReference>
<dbReference type="InterPro" id="IPR038731">
    <property type="entry name" value="RgtA/B/C-like"/>
</dbReference>
<keyword evidence="4 11" id="KW-0808">Transferase</keyword>
<dbReference type="PANTHER" id="PTHR33908">
    <property type="entry name" value="MANNOSYLTRANSFERASE YKCB-RELATED"/>
    <property type="match status" value="1"/>
</dbReference>
<dbReference type="Pfam" id="PF13231">
    <property type="entry name" value="PMT_2"/>
    <property type="match status" value="1"/>
</dbReference>
<proteinExistence type="predicted"/>
<dbReference type="EMBL" id="FOHG01000014">
    <property type="protein sequence ID" value="SES97479.1"/>
    <property type="molecule type" value="Genomic_DNA"/>
</dbReference>
<keyword evidence="5 8" id="KW-0812">Transmembrane</keyword>
<evidence type="ECO:0000313" key="20">
    <source>
        <dbReference type="Proteomes" id="UP000295758"/>
    </source>
</evidence>
<evidence type="ECO:0000256" key="4">
    <source>
        <dbReference type="ARBA" id="ARBA00022679"/>
    </source>
</evidence>
<evidence type="ECO:0000256" key="8">
    <source>
        <dbReference type="SAM" id="Phobius"/>
    </source>
</evidence>
<dbReference type="AlphaFoldDB" id="A0A1G6NSC5"/>
<comment type="subcellular location">
    <subcellularLocation>
        <location evidence="1">Cell membrane</location>
        <topology evidence="1">Multi-pass membrane protein</topology>
    </subcellularLocation>
</comment>
<evidence type="ECO:0000313" key="10">
    <source>
        <dbReference type="EMBL" id="PXV63474.1"/>
    </source>
</evidence>
<evidence type="ECO:0000313" key="21">
    <source>
        <dbReference type="Proteomes" id="UP000324896"/>
    </source>
</evidence>
<evidence type="ECO:0000313" key="19">
    <source>
        <dbReference type="Proteomes" id="UP000295472"/>
    </source>
</evidence>
<evidence type="ECO:0000313" key="11">
    <source>
        <dbReference type="EMBL" id="SDC70187.1"/>
    </source>
</evidence>
<organism evidence="11 21">
    <name type="scientific">Halanaerobium congolense</name>
    <dbReference type="NCBI Taxonomy" id="54121"/>
    <lineage>
        <taxon>Bacteria</taxon>
        <taxon>Bacillati</taxon>
        <taxon>Bacillota</taxon>
        <taxon>Clostridia</taxon>
        <taxon>Halanaerobiales</taxon>
        <taxon>Halanaerobiaceae</taxon>
        <taxon>Halanaerobium</taxon>
    </lineage>
</organism>
<evidence type="ECO:0000256" key="2">
    <source>
        <dbReference type="ARBA" id="ARBA00022475"/>
    </source>
</evidence>
<reference evidence="10 18" key="2">
    <citation type="submission" date="2018-04" db="EMBL/GenBank/DDBJ databases">
        <title>Subsurface microbial communities from deep shales in Ohio and West Virginia, USA.</title>
        <authorList>
            <person name="Wrighton K."/>
        </authorList>
    </citation>
    <scope>NUCLEOTIDE SEQUENCE [LARGE SCALE GENOMIC DNA]</scope>
    <source>
        <strain evidence="15 19">DSMZ 11287</strain>
        <strain evidence="10 18">MSL28</strain>
    </source>
</reference>
<dbReference type="EMBL" id="FNBJ01000014">
    <property type="protein sequence ID" value="SDF53084.1"/>
    <property type="molecule type" value="Genomic_DNA"/>
</dbReference>
<evidence type="ECO:0000313" key="12">
    <source>
        <dbReference type="EMBL" id="SDF53084.1"/>
    </source>
</evidence>
<feature type="transmembrane region" description="Helical" evidence="8">
    <location>
        <begin position="349"/>
        <end position="366"/>
    </location>
</feature>
<evidence type="ECO:0000256" key="7">
    <source>
        <dbReference type="ARBA" id="ARBA00023136"/>
    </source>
</evidence>
<feature type="transmembrane region" description="Helical" evidence="8">
    <location>
        <begin position="325"/>
        <end position="343"/>
    </location>
</feature>
<dbReference type="GO" id="GO:0016763">
    <property type="term" value="F:pentosyltransferase activity"/>
    <property type="evidence" value="ECO:0007669"/>
    <property type="project" value="TreeGrafter"/>
</dbReference>
<dbReference type="Proteomes" id="UP000295472">
    <property type="component" value="Unassembled WGS sequence"/>
</dbReference>
<evidence type="ECO:0000256" key="6">
    <source>
        <dbReference type="ARBA" id="ARBA00022989"/>
    </source>
</evidence>
<evidence type="ECO:0000313" key="13">
    <source>
        <dbReference type="EMBL" id="SES97479.1"/>
    </source>
</evidence>
<dbReference type="Proteomes" id="UP000198612">
    <property type="component" value="Unassembled WGS sequence"/>
</dbReference>
<evidence type="ECO:0000313" key="15">
    <source>
        <dbReference type="EMBL" id="TDX43773.1"/>
    </source>
</evidence>
<feature type="transmembrane region" description="Helical" evidence="8">
    <location>
        <begin position="20"/>
        <end position="38"/>
    </location>
</feature>
<name>A0A1G6NSC5_9FIRM</name>
<feature type="transmembrane region" description="Helical" evidence="8">
    <location>
        <begin position="227"/>
        <end position="247"/>
    </location>
</feature>
<feature type="transmembrane region" description="Helical" evidence="8">
    <location>
        <begin position="186"/>
        <end position="215"/>
    </location>
</feature>
<feature type="transmembrane region" description="Helical" evidence="8">
    <location>
        <begin position="373"/>
        <end position="394"/>
    </location>
</feature>
<feature type="transmembrane region" description="Helical" evidence="8">
    <location>
        <begin position="149"/>
        <end position="166"/>
    </location>
</feature>
<accession>A0A1G6NSC5</accession>
<dbReference type="Proteomes" id="UP000199519">
    <property type="component" value="Unassembled WGS sequence"/>
</dbReference>
<keyword evidence="7 8" id="KW-0472">Membrane</keyword>
<dbReference type="GO" id="GO:0009103">
    <property type="term" value="P:lipopolysaccharide biosynthetic process"/>
    <property type="evidence" value="ECO:0007669"/>
    <property type="project" value="UniProtKB-ARBA"/>
</dbReference>
<evidence type="ECO:0000256" key="5">
    <source>
        <dbReference type="ARBA" id="ARBA00022692"/>
    </source>
</evidence>
<evidence type="ECO:0000313" key="18">
    <source>
        <dbReference type="Proteomes" id="UP000247389"/>
    </source>
</evidence>